<sequence>MAYTPRKALGLSLTFLVLLLGIFPQPTRAVQRYDESQCCLQAKQDEQFTWTVTKDPVTGMNLSSEAPICGQVYNDNILPAPELKVTYAYCKNNCGGFGLSKGDEPGQWAAPIVQFLLPSVIFSMNVPRRHILLSNSRFKDWVWRTLPLPLAGKRRKAVEILVKIILQALDTLFGGLDVLLWIVVIMGMAGPMMVGGLHEAVLDHKIVKALEEGVHRDQDMARKPPTLKSLRITVEVLVTAISGNLVMGEKGGYPEVEIKKALLASFPGADSEVIDHHSSTSSREPSPSGPLLPPLPFQAQVTPPTRANTGGTTIQPSHSLQPSPDISLQPLDEGASKKLREQLTRLISSQLNFAATIGAPVVFYLGAFIYTILDIRNMPSDQDAAISLAFGVEWMIIVHVAIIGGCLLASNNPSPVDLLVGKEAPKERISAKRIKWLYFTRKNAYDGVFQPVNMWKRGINKSKWLRESEVYQNNERFRERVKIKKREYFFLIALQAFILITLPPAAGAFVAWLTPPIGWSCRSLSFVTYSGSQFLQTLTYFIYLYLWERDQERHRRNQVQDQEFGQCVSSTRAPITHHMRQESVVDNRPTQQPLEAYTPSFGSRTLSMGTEVDDEEDIGCGRYDMEVELKEIHTRTQLLSEPSTPSPGPSRSSRQTDESRSSNPNRTHRGRLNSSSSTNLDRTPSPRPSMALLKSKTIQTPPAHTSSTWSKPPKSLPTHLFQTLSTLLFLLSLFLSIGTTLMQIMGVYRNCFCYITVAYWFNTNTSHPNPAMVNVASDTWYQRNSSYNWMVMGGVATAFMAACAYAGWWFQGMIRRGLAEVVSREVWRGCESGDEGDGR</sequence>
<feature type="transmembrane region" description="Helical" evidence="2">
    <location>
        <begin position="351"/>
        <end position="373"/>
    </location>
</feature>
<protein>
    <submittedName>
        <fullName evidence="4">Uncharacterized protein</fullName>
    </submittedName>
</protein>
<feature type="transmembrane region" description="Helical" evidence="2">
    <location>
        <begin position="488"/>
        <end position="514"/>
    </location>
</feature>
<feature type="region of interest" description="Disordered" evidence="1">
    <location>
        <begin position="272"/>
        <end position="331"/>
    </location>
</feature>
<evidence type="ECO:0000256" key="2">
    <source>
        <dbReference type="SAM" id="Phobius"/>
    </source>
</evidence>
<keyword evidence="2" id="KW-0472">Membrane</keyword>
<keyword evidence="3" id="KW-0732">Signal</keyword>
<feature type="transmembrane region" description="Helical" evidence="2">
    <location>
        <begin position="178"/>
        <end position="198"/>
    </location>
</feature>
<comment type="caution">
    <text evidence="4">The sequence shown here is derived from an EMBL/GenBank/DDBJ whole genome shotgun (WGS) entry which is preliminary data.</text>
</comment>
<evidence type="ECO:0000313" key="4">
    <source>
        <dbReference type="EMBL" id="KAK3386307.1"/>
    </source>
</evidence>
<dbReference type="EMBL" id="JAUTDP010000020">
    <property type="protein sequence ID" value="KAK3386307.1"/>
    <property type="molecule type" value="Genomic_DNA"/>
</dbReference>
<organism evidence="4 5">
    <name type="scientific">Sordaria brevicollis</name>
    <dbReference type="NCBI Taxonomy" id="83679"/>
    <lineage>
        <taxon>Eukaryota</taxon>
        <taxon>Fungi</taxon>
        <taxon>Dikarya</taxon>
        <taxon>Ascomycota</taxon>
        <taxon>Pezizomycotina</taxon>
        <taxon>Sordariomycetes</taxon>
        <taxon>Sordariomycetidae</taxon>
        <taxon>Sordariales</taxon>
        <taxon>Sordariaceae</taxon>
        <taxon>Sordaria</taxon>
    </lineage>
</organism>
<proteinExistence type="predicted"/>
<feature type="compositionally biased region" description="Pro residues" evidence="1">
    <location>
        <begin position="287"/>
        <end position="296"/>
    </location>
</feature>
<feature type="region of interest" description="Disordered" evidence="1">
    <location>
        <begin position="634"/>
        <end position="689"/>
    </location>
</feature>
<dbReference type="AlphaFoldDB" id="A0AAE0NRE0"/>
<reference evidence="4" key="2">
    <citation type="submission" date="2023-07" db="EMBL/GenBank/DDBJ databases">
        <authorList>
            <consortium name="Lawrence Berkeley National Laboratory"/>
            <person name="Haridas S."/>
            <person name="Hensen N."/>
            <person name="Bonometti L."/>
            <person name="Westerberg I."/>
            <person name="Brannstrom I.O."/>
            <person name="Guillou S."/>
            <person name="Cros-Aarteil S."/>
            <person name="Calhoun S."/>
            <person name="Kuo A."/>
            <person name="Mondo S."/>
            <person name="Pangilinan J."/>
            <person name="Riley R."/>
            <person name="LaButti K."/>
            <person name="Andreopoulos B."/>
            <person name="Lipzen A."/>
            <person name="Chen C."/>
            <person name="Yanf M."/>
            <person name="Daum C."/>
            <person name="Ng V."/>
            <person name="Clum A."/>
            <person name="Steindorff A."/>
            <person name="Ohm R."/>
            <person name="Martin F."/>
            <person name="Silar P."/>
            <person name="Natvig D."/>
            <person name="Lalanne C."/>
            <person name="Gautier V."/>
            <person name="Ament-velasquez S.L."/>
            <person name="Kruys A."/>
            <person name="Hutchinson M.I."/>
            <person name="Powell A.J."/>
            <person name="Barry K."/>
            <person name="Miller A.N."/>
            <person name="Grigoriev I.V."/>
            <person name="Debuchy R."/>
            <person name="Gladieux P."/>
            <person name="Thoren M.H."/>
            <person name="Johannesson H."/>
        </authorList>
    </citation>
    <scope>NUCLEOTIDE SEQUENCE</scope>
    <source>
        <strain evidence="4">FGSC 1904</strain>
    </source>
</reference>
<feature type="region of interest" description="Disordered" evidence="1">
    <location>
        <begin position="575"/>
        <end position="607"/>
    </location>
</feature>
<dbReference type="Proteomes" id="UP001281003">
    <property type="component" value="Unassembled WGS sequence"/>
</dbReference>
<accession>A0AAE0NRE0</accession>
<gene>
    <name evidence="4" type="ORF">B0T20DRAFT_366109</name>
</gene>
<feature type="transmembrane region" description="Helical" evidence="2">
    <location>
        <begin position="526"/>
        <end position="546"/>
    </location>
</feature>
<feature type="chain" id="PRO_5042285338" evidence="3">
    <location>
        <begin position="30"/>
        <end position="839"/>
    </location>
</feature>
<feature type="signal peptide" evidence="3">
    <location>
        <begin position="1"/>
        <end position="29"/>
    </location>
</feature>
<evidence type="ECO:0000256" key="1">
    <source>
        <dbReference type="SAM" id="MobiDB-lite"/>
    </source>
</evidence>
<evidence type="ECO:0000313" key="5">
    <source>
        <dbReference type="Proteomes" id="UP001281003"/>
    </source>
</evidence>
<feature type="transmembrane region" description="Helical" evidence="2">
    <location>
        <begin position="720"/>
        <end position="742"/>
    </location>
</feature>
<keyword evidence="2" id="KW-1133">Transmembrane helix</keyword>
<reference evidence="4" key="1">
    <citation type="journal article" date="2023" name="Mol. Phylogenet. Evol.">
        <title>Genome-scale phylogeny and comparative genomics of the fungal order Sordariales.</title>
        <authorList>
            <person name="Hensen N."/>
            <person name="Bonometti L."/>
            <person name="Westerberg I."/>
            <person name="Brannstrom I.O."/>
            <person name="Guillou S."/>
            <person name="Cros-Aarteil S."/>
            <person name="Calhoun S."/>
            <person name="Haridas S."/>
            <person name="Kuo A."/>
            <person name="Mondo S."/>
            <person name="Pangilinan J."/>
            <person name="Riley R."/>
            <person name="LaButti K."/>
            <person name="Andreopoulos B."/>
            <person name="Lipzen A."/>
            <person name="Chen C."/>
            <person name="Yan M."/>
            <person name="Daum C."/>
            <person name="Ng V."/>
            <person name="Clum A."/>
            <person name="Steindorff A."/>
            <person name="Ohm R.A."/>
            <person name="Martin F."/>
            <person name="Silar P."/>
            <person name="Natvig D.O."/>
            <person name="Lalanne C."/>
            <person name="Gautier V."/>
            <person name="Ament-Velasquez S.L."/>
            <person name="Kruys A."/>
            <person name="Hutchinson M.I."/>
            <person name="Powell A.J."/>
            <person name="Barry K."/>
            <person name="Miller A.N."/>
            <person name="Grigoriev I.V."/>
            <person name="Debuchy R."/>
            <person name="Gladieux P."/>
            <person name="Hiltunen Thoren M."/>
            <person name="Johannesson H."/>
        </authorList>
    </citation>
    <scope>NUCLEOTIDE SEQUENCE</scope>
    <source>
        <strain evidence="4">FGSC 1904</strain>
    </source>
</reference>
<feature type="transmembrane region" description="Helical" evidence="2">
    <location>
        <begin position="385"/>
        <end position="409"/>
    </location>
</feature>
<keyword evidence="2" id="KW-0812">Transmembrane</keyword>
<evidence type="ECO:0000256" key="3">
    <source>
        <dbReference type="SAM" id="SignalP"/>
    </source>
</evidence>
<feature type="compositionally biased region" description="Polar residues" evidence="1">
    <location>
        <begin position="299"/>
        <end position="326"/>
    </location>
</feature>
<keyword evidence="5" id="KW-1185">Reference proteome</keyword>
<feature type="compositionally biased region" description="Polar residues" evidence="1">
    <location>
        <begin position="672"/>
        <end position="682"/>
    </location>
</feature>
<feature type="transmembrane region" description="Helical" evidence="2">
    <location>
        <begin position="789"/>
        <end position="810"/>
    </location>
</feature>
<name>A0AAE0NRE0_SORBR</name>